<feature type="region of interest" description="Disordered" evidence="3">
    <location>
        <begin position="1"/>
        <end position="45"/>
    </location>
</feature>
<dbReference type="InterPro" id="IPR012677">
    <property type="entry name" value="Nucleotide-bd_a/b_plait_sf"/>
</dbReference>
<feature type="compositionally biased region" description="Basic and acidic residues" evidence="3">
    <location>
        <begin position="289"/>
        <end position="310"/>
    </location>
</feature>
<dbReference type="GO" id="GO:0003729">
    <property type="term" value="F:mRNA binding"/>
    <property type="evidence" value="ECO:0007669"/>
    <property type="project" value="TreeGrafter"/>
</dbReference>
<dbReference type="InterPro" id="IPR035979">
    <property type="entry name" value="RBD_domain_sf"/>
</dbReference>
<accession>A0AA39JQ34</accession>
<evidence type="ECO:0000256" key="1">
    <source>
        <dbReference type="ARBA" id="ARBA00022884"/>
    </source>
</evidence>
<feature type="compositionally biased region" description="Low complexity" evidence="3">
    <location>
        <begin position="1"/>
        <end position="30"/>
    </location>
</feature>
<keyword evidence="6" id="KW-1185">Reference proteome</keyword>
<dbReference type="PANTHER" id="PTHR48025:SF1">
    <property type="entry name" value="RRM DOMAIN-CONTAINING PROTEIN"/>
    <property type="match status" value="1"/>
</dbReference>
<dbReference type="Gene3D" id="3.30.70.330">
    <property type="match status" value="2"/>
</dbReference>
<evidence type="ECO:0000256" key="2">
    <source>
        <dbReference type="PROSITE-ProRule" id="PRU00176"/>
    </source>
</evidence>
<dbReference type="InterPro" id="IPR050502">
    <property type="entry name" value="Euk_RNA-bind_prot"/>
</dbReference>
<name>A0AA39JQ34_9AGAR</name>
<feature type="domain" description="RRM" evidence="4">
    <location>
        <begin position="90"/>
        <end position="169"/>
    </location>
</feature>
<dbReference type="SUPFAM" id="SSF54928">
    <property type="entry name" value="RNA-binding domain, RBD"/>
    <property type="match status" value="1"/>
</dbReference>
<dbReference type="EMBL" id="JAUEPT010000013">
    <property type="protein sequence ID" value="KAK0446669.1"/>
    <property type="molecule type" value="Genomic_DNA"/>
</dbReference>
<feature type="domain" description="RRM" evidence="4">
    <location>
        <begin position="206"/>
        <end position="291"/>
    </location>
</feature>
<dbReference type="CDD" id="cd00590">
    <property type="entry name" value="RRM_SF"/>
    <property type="match status" value="1"/>
</dbReference>
<protein>
    <recommendedName>
        <fullName evidence="4">RRM domain-containing protein</fullName>
    </recommendedName>
</protein>
<evidence type="ECO:0000256" key="3">
    <source>
        <dbReference type="SAM" id="MobiDB-lite"/>
    </source>
</evidence>
<organism evidence="5 6">
    <name type="scientific">Armillaria borealis</name>
    <dbReference type="NCBI Taxonomy" id="47425"/>
    <lineage>
        <taxon>Eukaryota</taxon>
        <taxon>Fungi</taxon>
        <taxon>Dikarya</taxon>
        <taxon>Basidiomycota</taxon>
        <taxon>Agaricomycotina</taxon>
        <taxon>Agaricomycetes</taxon>
        <taxon>Agaricomycetidae</taxon>
        <taxon>Agaricales</taxon>
        <taxon>Marasmiineae</taxon>
        <taxon>Physalacriaceae</taxon>
        <taxon>Armillaria</taxon>
    </lineage>
</organism>
<reference evidence="5" key="1">
    <citation type="submission" date="2023-06" db="EMBL/GenBank/DDBJ databases">
        <authorList>
            <consortium name="Lawrence Berkeley National Laboratory"/>
            <person name="Ahrendt S."/>
            <person name="Sahu N."/>
            <person name="Indic B."/>
            <person name="Wong-Bajracharya J."/>
            <person name="Merenyi Z."/>
            <person name="Ke H.-M."/>
            <person name="Monk M."/>
            <person name="Kocsube S."/>
            <person name="Drula E."/>
            <person name="Lipzen A."/>
            <person name="Balint B."/>
            <person name="Henrissat B."/>
            <person name="Andreopoulos B."/>
            <person name="Martin F.M."/>
            <person name="Harder C.B."/>
            <person name="Rigling D."/>
            <person name="Ford K.L."/>
            <person name="Foster G.D."/>
            <person name="Pangilinan J."/>
            <person name="Papanicolaou A."/>
            <person name="Barry K."/>
            <person name="LaButti K."/>
            <person name="Viragh M."/>
            <person name="Koriabine M."/>
            <person name="Yan M."/>
            <person name="Riley R."/>
            <person name="Champramary S."/>
            <person name="Plett K.L."/>
            <person name="Tsai I.J."/>
            <person name="Slot J."/>
            <person name="Sipos G."/>
            <person name="Plett J."/>
            <person name="Nagy L.G."/>
            <person name="Grigoriev I.V."/>
        </authorList>
    </citation>
    <scope>NUCLEOTIDE SEQUENCE</scope>
    <source>
        <strain evidence="5">FPL87.14</strain>
    </source>
</reference>
<keyword evidence="1 2" id="KW-0694">RNA-binding</keyword>
<dbReference type="SMART" id="SM00360">
    <property type="entry name" value="RRM"/>
    <property type="match status" value="2"/>
</dbReference>
<gene>
    <name evidence="5" type="ORF">EV421DRAFT_211317</name>
</gene>
<dbReference type="Pfam" id="PF00076">
    <property type="entry name" value="RRM_1"/>
    <property type="match status" value="1"/>
</dbReference>
<evidence type="ECO:0000313" key="5">
    <source>
        <dbReference type="EMBL" id="KAK0446669.1"/>
    </source>
</evidence>
<dbReference type="Proteomes" id="UP001175226">
    <property type="component" value="Unassembled WGS sequence"/>
</dbReference>
<evidence type="ECO:0000259" key="4">
    <source>
        <dbReference type="PROSITE" id="PS50102"/>
    </source>
</evidence>
<dbReference type="PANTHER" id="PTHR48025">
    <property type="entry name" value="OS02G0815200 PROTEIN"/>
    <property type="match status" value="1"/>
</dbReference>
<feature type="region of interest" description="Disordered" evidence="3">
    <location>
        <begin position="289"/>
        <end position="321"/>
    </location>
</feature>
<dbReference type="PROSITE" id="PS50102">
    <property type="entry name" value="RRM"/>
    <property type="match status" value="2"/>
</dbReference>
<comment type="caution">
    <text evidence="5">The sequence shown here is derived from an EMBL/GenBank/DDBJ whole genome shotgun (WGS) entry which is preliminary data.</text>
</comment>
<evidence type="ECO:0000313" key="6">
    <source>
        <dbReference type="Proteomes" id="UP001175226"/>
    </source>
</evidence>
<dbReference type="AlphaFoldDB" id="A0AA39JQ34"/>
<dbReference type="InterPro" id="IPR000504">
    <property type="entry name" value="RRM_dom"/>
</dbReference>
<sequence length="321" mass="36136">MSNSLSPSDASSNWRSKNNSVSSPSPSFPGKKQRSPDNYHPRQQPAFHSSATFVPHLFEQSNAKKESLARQSEDCRENDTGALQAIEEGRRLYVGNLPYMAKQQDVQALFEGDGHTVNRIDISIDPFTGRNLSYCFVDLESREEADRAMAELNQRDFLGRPVKIGPGKAKKGPRPPPSPKPFPLVFEGWREANASDHWEGYAAQGRRLYVGRLPTMASHRVVNENIRELFRGFQLEAVSKMISPPVHRPGPRNHFYVFVDFASAAEAGQAAAKLDGTLAFGGRIRVNRAKDNSNSRKVGERERWEEEQKRNNFPALERDDE</sequence>
<proteinExistence type="predicted"/>